<accession>A0A0F9FFB4</accession>
<comment type="caution">
    <text evidence="1">The sequence shown here is derived from an EMBL/GenBank/DDBJ whole genome shotgun (WGS) entry which is preliminary data.</text>
</comment>
<evidence type="ECO:0000313" key="1">
    <source>
        <dbReference type="EMBL" id="KKL49807.1"/>
    </source>
</evidence>
<proteinExistence type="predicted"/>
<reference evidence="1" key="1">
    <citation type="journal article" date="2015" name="Nature">
        <title>Complex archaea that bridge the gap between prokaryotes and eukaryotes.</title>
        <authorList>
            <person name="Spang A."/>
            <person name="Saw J.H."/>
            <person name="Jorgensen S.L."/>
            <person name="Zaremba-Niedzwiedzka K."/>
            <person name="Martijn J."/>
            <person name="Lind A.E."/>
            <person name="van Eijk R."/>
            <person name="Schleper C."/>
            <person name="Guy L."/>
            <person name="Ettema T.J."/>
        </authorList>
    </citation>
    <scope>NUCLEOTIDE SEQUENCE</scope>
</reference>
<dbReference type="AlphaFoldDB" id="A0A0F9FFB4"/>
<sequence length="69" mass="7776">MLPSNEIIIKKAVQETENWKVSELQAALGCILPLLLSRNAIRLDSQIEGVGLITAYWVNDILRIDFKPI</sequence>
<dbReference type="EMBL" id="LAZR01032828">
    <property type="protein sequence ID" value="KKL49807.1"/>
    <property type="molecule type" value="Genomic_DNA"/>
</dbReference>
<organism evidence="1">
    <name type="scientific">marine sediment metagenome</name>
    <dbReference type="NCBI Taxonomy" id="412755"/>
    <lineage>
        <taxon>unclassified sequences</taxon>
        <taxon>metagenomes</taxon>
        <taxon>ecological metagenomes</taxon>
    </lineage>
</organism>
<gene>
    <name evidence="1" type="ORF">LCGC14_2311830</name>
</gene>
<protein>
    <submittedName>
        <fullName evidence="1">Uncharacterized protein</fullName>
    </submittedName>
</protein>
<name>A0A0F9FFB4_9ZZZZ</name>